<evidence type="ECO:0000313" key="2">
    <source>
        <dbReference type="EMBL" id="EED93226.1"/>
    </source>
</evidence>
<accession>B8C1E1</accession>
<dbReference type="GeneID" id="7447480"/>
<dbReference type="eggNOG" id="ENOG502S32Z">
    <property type="taxonomic scope" value="Eukaryota"/>
</dbReference>
<sequence>MGAEITTVWLFVGSPRISALEGKLPPPSSKGLDDEFTDTQYNQQSNYGNLSSLIDKGPASETIVSSDGVIHPQHLVRLCQHEATALHIPNFFHPEGAKQLGEELIQESLMRTNSGKSSNWKVSTSRGLESSDVATLGEHPPYNVAVARDREYRRVQSEDETMSSPINEYFEGVQREFQFRRKRKHQLTKDTNQNKADHYRLWPLDKLRLELEEAWPCGCGLARETSSSNDNSQLQYPRPFGGGLPRLMMGPTRWKRGFIHVDEMGPLDVNRGLFSANIYLTVPENKSGDGDSGDATNNAVPERSKGRKDAGALYIWPLGLALTKE</sequence>
<name>B8C1E1_THAPS</name>
<proteinExistence type="predicted"/>
<dbReference type="KEGG" id="tps:THAPSDRAFT_4268"/>
<feature type="region of interest" description="Disordered" evidence="1">
    <location>
        <begin position="285"/>
        <end position="307"/>
    </location>
</feature>
<dbReference type="InParanoid" id="B8C1E1"/>
<dbReference type="PaxDb" id="35128-Thaps4268"/>
<reference evidence="2 3" key="1">
    <citation type="journal article" date="2004" name="Science">
        <title>The genome of the diatom Thalassiosira pseudonana: ecology, evolution, and metabolism.</title>
        <authorList>
            <person name="Armbrust E.V."/>
            <person name="Berges J.A."/>
            <person name="Bowler C."/>
            <person name="Green B.R."/>
            <person name="Martinez D."/>
            <person name="Putnam N.H."/>
            <person name="Zhou S."/>
            <person name="Allen A.E."/>
            <person name="Apt K.E."/>
            <person name="Bechner M."/>
            <person name="Brzezinski M.A."/>
            <person name="Chaal B.K."/>
            <person name="Chiovitti A."/>
            <person name="Davis A.K."/>
            <person name="Demarest M.S."/>
            <person name="Detter J.C."/>
            <person name="Glavina T."/>
            <person name="Goodstein D."/>
            <person name="Hadi M.Z."/>
            <person name="Hellsten U."/>
            <person name="Hildebrand M."/>
            <person name="Jenkins B.D."/>
            <person name="Jurka J."/>
            <person name="Kapitonov V.V."/>
            <person name="Kroger N."/>
            <person name="Lau W.W."/>
            <person name="Lane T.W."/>
            <person name="Larimer F.W."/>
            <person name="Lippmeier J.C."/>
            <person name="Lucas S."/>
            <person name="Medina M."/>
            <person name="Montsant A."/>
            <person name="Obornik M."/>
            <person name="Parker M.S."/>
            <person name="Palenik B."/>
            <person name="Pazour G.J."/>
            <person name="Richardson P.M."/>
            <person name="Rynearson T.A."/>
            <person name="Saito M.A."/>
            <person name="Schwartz D.C."/>
            <person name="Thamatrakoln K."/>
            <person name="Valentin K."/>
            <person name="Vardi A."/>
            <person name="Wilkerson F.P."/>
            <person name="Rokhsar D.S."/>
        </authorList>
    </citation>
    <scope>NUCLEOTIDE SEQUENCE [LARGE SCALE GENOMIC DNA]</scope>
    <source>
        <strain evidence="2 3">CCMP1335</strain>
    </source>
</reference>
<dbReference type="EMBL" id="CM000641">
    <property type="protein sequence ID" value="EED93226.1"/>
    <property type="molecule type" value="Genomic_DNA"/>
</dbReference>
<organism evidence="2 3">
    <name type="scientific">Thalassiosira pseudonana</name>
    <name type="common">Marine diatom</name>
    <name type="synonym">Cyclotella nana</name>
    <dbReference type="NCBI Taxonomy" id="35128"/>
    <lineage>
        <taxon>Eukaryota</taxon>
        <taxon>Sar</taxon>
        <taxon>Stramenopiles</taxon>
        <taxon>Ochrophyta</taxon>
        <taxon>Bacillariophyta</taxon>
        <taxon>Coscinodiscophyceae</taxon>
        <taxon>Thalassiosirophycidae</taxon>
        <taxon>Thalassiosirales</taxon>
        <taxon>Thalassiosiraceae</taxon>
        <taxon>Thalassiosira</taxon>
    </lineage>
</organism>
<gene>
    <name evidence="2" type="ORF">THAPSDRAFT_4268</name>
</gene>
<keyword evidence="3" id="KW-1185">Reference proteome</keyword>
<dbReference type="Proteomes" id="UP000001449">
    <property type="component" value="Chromosome 4"/>
</dbReference>
<dbReference type="HOGENOM" id="CLU_856587_0_0_1"/>
<dbReference type="AlphaFoldDB" id="B8C1E1"/>
<dbReference type="OMA" id="WKRGFIH"/>
<protein>
    <submittedName>
        <fullName evidence="2">Uncharacterized protein</fullName>
    </submittedName>
</protein>
<reference evidence="2 3" key="2">
    <citation type="journal article" date="2008" name="Nature">
        <title>The Phaeodactylum genome reveals the evolutionary history of diatom genomes.</title>
        <authorList>
            <person name="Bowler C."/>
            <person name="Allen A.E."/>
            <person name="Badger J.H."/>
            <person name="Grimwood J."/>
            <person name="Jabbari K."/>
            <person name="Kuo A."/>
            <person name="Maheswari U."/>
            <person name="Martens C."/>
            <person name="Maumus F."/>
            <person name="Otillar R.P."/>
            <person name="Rayko E."/>
            <person name="Salamov A."/>
            <person name="Vandepoele K."/>
            <person name="Beszteri B."/>
            <person name="Gruber A."/>
            <person name="Heijde M."/>
            <person name="Katinka M."/>
            <person name="Mock T."/>
            <person name="Valentin K."/>
            <person name="Verret F."/>
            <person name="Berges J.A."/>
            <person name="Brownlee C."/>
            <person name="Cadoret J.P."/>
            <person name="Chiovitti A."/>
            <person name="Choi C.J."/>
            <person name="Coesel S."/>
            <person name="De Martino A."/>
            <person name="Detter J.C."/>
            <person name="Durkin C."/>
            <person name="Falciatore A."/>
            <person name="Fournet J."/>
            <person name="Haruta M."/>
            <person name="Huysman M.J."/>
            <person name="Jenkins B.D."/>
            <person name="Jiroutova K."/>
            <person name="Jorgensen R.E."/>
            <person name="Joubert Y."/>
            <person name="Kaplan A."/>
            <person name="Kroger N."/>
            <person name="Kroth P.G."/>
            <person name="La Roche J."/>
            <person name="Lindquist E."/>
            <person name="Lommer M."/>
            <person name="Martin-Jezequel V."/>
            <person name="Lopez P.J."/>
            <person name="Lucas S."/>
            <person name="Mangogna M."/>
            <person name="McGinnis K."/>
            <person name="Medlin L.K."/>
            <person name="Montsant A."/>
            <person name="Oudot-Le Secq M.P."/>
            <person name="Napoli C."/>
            <person name="Obornik M."/>
            <person name="Parker M.S."/>
            <person name="Petit J.L."/>
            <person name="Porcel B.M."/>
            <person name="Poulsen N."/>
            <person name="Robison M."/>
            <person name="Rychlewski L."/>
            <person name="Rynearson T.A."/>
            <person name="Schmutz J."/>
            <person name="Shapiro H."/>
            <person name="Siaut M."/>
            <person name="Stanley M."/>
            <person name="Sussman M.R."/>
            <person name="Taylor A.R."/>
            <person name="Vardi A."/>
            <person name="von Dassow P."/>
            <person name="Vyverman W."/>
            <person name="Willis A."/>
            <person name="Wyrwicz L.S."/>
            <person name="Rokhsar D.S."/>
            <person name="Weissenbach J."/>
            <person name="Armbrust E.V."/>
            <person name="Green B.R."/>
            <person name="Van de Peer Y."/>
            <person name="Grigoriev I.V."/>
        </authorList>
    </citation>
    <scope>NUCLEOTIDE SEQUENCE [LARGE SCALE GENOMIC DNA]</scope>
    <source>
        <strain evidence="2 3">CCMP1335</strain>
    </source>
</reference>
<evidence type="ECO:0000313" key="3">
    <source>
        <dbReference type="Proteomes" id="UP000001449"/>
    </source>
</evidence>
<dbReference type="RefSeq" id="XP_002289689.1">
    <property type="nucleotide sequence ID" value="XM_002289653.1"/>
</dbReference>
<evidence type="ECO:0000256" key="1">
    <source>
        <dbReference type="SAM" id="MobiDB-lite"/>
    </source>
</evidence>